<evidence type="ECO:0000256" key="5">
    <source>
        <dbReference type="ARBA" id="ARBA00023136"/>
    </source>
</evidence>
<dbReference type="InterPro" id="IPR027417">
    <property type="entry name" value="P-loop_NTPase"/>
</dbReference>
<dbReference type="GO" id="GO:0005778">
    <property type="term" value="C:peroxisomal membrane"/>
    <property type="evidence" value="ECO:0007669"/>
    <property type="project" value="TreeGrafter"/>
</dbReference>
<dbReference type="Gene3D" id="3.40.50.300">
    <property type="entry name" value="P-loop containing nucleotide triphosphate hydrolases"/>
    <property type="match status" value="1"/>
</dbReference>
<dbReference type="GO" id="GO:0016887">
    <property type="term" value="F:ATP hydrolysis activity"/>
    <property type="evidence" value="ECO:0007669"/>
    <property type="project" value="InterPro"/>
</dbReference>
<dbReference type="InterPro" id="IPR050835">
    <property type="entry name" value="ABC_transporter_sub-D"/>
</dbReference>
<dbReference type="GO" id="GO:0006635">
    <property type="term" value="P:fatty acid beta-oxidation"/>
    <property type="evidence" value="ECO:0007669"/>
    <property type="project" value="TreeGrafter"/>
</dbReference>
<dbReference type="PANTHER" id="PTHR11384">
    <property type="entry name" value="ATP-BINDING CASSETTE, SUB-FAMILY D MEMBER"/>
    <property type="match status" value="1"/>
</dbReference>
<sequence length="182" mass="20882">MIHRSCGKTSLLRVLRGLWNEKSGSYKFGRKTVIFISQKPFFTNGSLRRQVTYPLEVVSSVSHDQFDIWIKMKLIKFGLGDLIDRVNGNLDAEPDKSWSEILSPGETQRMAIIRSLFHSPEILILDEATSALSLDMEELCYREVSYNNLITLISVGHRDSLKKFHSKHLQILSEGQYSLHEI</sequence>
<accession>A0A7R8CP69</accession>
<dbReference type="GO" id="GO:0042760">
    <property type="term" value="P:very long-chain fatty acid catabolic process"/>
    <property type="evidence" value="ECO:0007669"/>
    <property type="project" value="TreeGrafter"/>
</dbReference>
<keyword evidence="4" id="KW-1133">Transmembrane helix</keyword>
<dbReference type="Pfam" id="PF00005">
    <property type="entry name" value="ABC_tran"/>
    <property type="match status" value="1"/>
</dbReference>
<dbReference type="Proteomes" id="UP000675881">
    <property type="component" value="Chromosome 14"/>
</dbReference>
<dbReference type="PANTHER" id="PTHR11384:SF59">
    <property type="entry name" value="LYSOSOMAL COBALAMIN TRANSPORTER ABCD4"/>
    <property type="match status" value="1"/>
</dbReference>
<keyword evidence="5" id="KW-0472">Membrane</keyword>
<dbReference type="GO" id="GO:0042626">
    <property type="term" value="F:ATPase-coupled transmembrane transporter activity"/>
    <property type="evidence" value="ECO:0007669"/>
    <property type="project" value="TreeGrafter"/>
</dbReference>
<comment type="similarity">
    <text evidence="1">Belongs to the ABC transporter superfamily. ABCD family. Peroxisomal fatty acyl CoA transporter (TC 3.A.1.203) subfamily.</text>
</comment>
<dbReference type="GO" id="GO:0015910">
    <property type="term" value="P:long-chain fatty acid import into peroxisome"/>
    <property type="evidence" value="ECO:0007669"/>
    <property type="project" value="TreeGrafter"/>
</dbReference>
<reference evidence="6" key="1">
    <citation type="submission" date="2021-02" db="EMBL/GenBank/DDBJ databases">
        <authorList>
            <person name="Bekaert M."/>
        </authorList>
    </citation>
    <scope>NUCLEOTIDE SEQUENCE</scope>
    <source>
        <strain evidence="6">IoA-00</strain>
    </source>
</reference>
<protein>
    <submittedName>
        <fullName evidence="6">ABCD4</fullName>
    </submittedName>
</protein>
<dbReference type="GO" id="GO:0005324">
    <property type="term" value="F:long-chain fatty acid transmembrane transporter activity"/>
    <property type="evidence" value="ECO:0007669"/>
    <property type="project" value="TreeGrafter"/>
</dbReference>
<dbReference type="AlphaFoldDB" id="A0A7R8CP69"/>
<evidence type="ECO:0000313" key="7">
    <source>
        <dbReference type="Proteomes" id="UP000675881"/>
    </source>
</evidence>
<dbReference type="GO" id="GO:0007031">
    <property type="term" value="P:peroxisome organization"/>
    <property type="evidence" value="ECO:0007669"/>
    <property type="project" value="TreeGrafter"/>
</dbReference>
<proteinExistence type="inferred from homology"/>
<gene>
    <name evidence="6" type="ORF">LSAA_5037</name>
</gene>
<dbReference type="OrthoDB" id="422637at2759"/>
<keyword evidence="2" id="KW-0813">Transport</keyword>
<dbReference type="SUPFAM" id="SSF52540">
    <property type="entry name" value="P-loop containing nucleoside triphosphate hydrolases"/>
    <property type="match status" value="1"/>
</dbReference>
<dbReference type="EMBL" id="HG994593">
    <property type="protein sequence ID" value="CAF2850908.1"/>
    <property type="molecule type" value="Genomic_DNA"/>
</dbReference>
<dbReference type="GO" id="GO:0005524">
    <property type="term" value="F:ATP binding"/>
    <property type="evidence" value="ECO:0007669"/>
    <property type="project" value="InterPro"/>
</dbReference>
<organism evidence="6 7">
    <name type="scientific">Lepeophtheirus salmonis</name>
    <name type="common">Salmon louse</name>
    <name type="synonym">Caligus salmonis</name>
    <dbReference type="NCBI Taxonomy" id="72036"/>
    <lineage>
        <taxon>Eukaryota</taxon>
        <taxon>Metazoa</taxon>
        <taxon>Ecdysozoa</taxon>
        <taxon>Arthropoda</taxon>
        <taxon>Crustacea</taxon>
        <taxon>Multicrustacea</taxon>
        <taxon>Hexanauplia</taxon>
        <taxon>Copepoda</taxon>
        <taxon>Siphonostomatoida</taxon>
        <taxon>Caligidae</taxon>
        <taxon>Lepeophtheirus</taxon>
    </lineage>
</organism>
<dbReference type="InterPro" id="IPR003439">
    <property type="entry name" value="ABC_transporter-like_ATP-bd"/>
</dbReference>
<keyword evidence="3" id="KW-0812">Transmembrane</keyword>
<keyword evidence="7" id="KW-1185">Reference proteome</keyword>
<name>A0A7R8CP69_LEPSM</name>
<evidence type="ECO:0000313" key="6">
    <source>
        <dbReference type="EMBL" id="CAF2850908.1"/>
    </source>
</evidence>
<evidence type="ECO:0000256" key="3">
    <source>
        <dbReference type="ARBA" id="ARBA00022692"/>
    </source>
</evidence>
<evidence type="ECO:0000256" key="1">
    <source>
        <dbReference type="ARBA" id="ARBA00008575"/>
    </source>
</evidence>
<evidence type="ECO:0000256" key="4">
    <source>
        <dbReference type="ARBA" id="ARBA00022989"/>
    </source>
</evidence>
<evidence type="ECO:0000256" key="2">
    <source>
        <dbReference type="ARBA" id="ARBA00022448"/>
    </source>
</evidence>